<dbReference type="OrthoDB" id="9811281at2"/>
<dbReference type="GO" id="GO:0046872">
    <property type="term" value="F:metal ion binding"/>
    <property type="evidence" value="ECO:0007669"/>
    <property type="project" value="UniProtKB-KW"/>
</dbReference>
<keyword evidence="2 4" id="KW-0479">Metal-binding</keyword>
<evidence type="ECO:0000259" key="6">
    <source>
        <dbReference type="PROSITE" id="PS51007"/>
    </source>
</evidence>
<comment type="caution">
    <text evidence="7">The sequence shown here is derived from an EMBL/GenBank/DDBJ whole genome shotgun (WGS) entry which is preliminary data.</text>
</comment>
<evidence type="ECO:0000256" key="5">
    <source>
        <dbReference type="SAM" id="Phobius"/>
    </source>
</evidence>
<keyword evidence="3 4" id="KW-0408">Iron</keyword>
<dbReference type="Pfam" id="PF00034">
    <property type="entry name" value="Cytochrom_C"/>
    <property type="match status" value="1"/>
</dbReference>
<dbReference type="PROSITE" id="PS51007">
    <property type="entry name" value="CYTC"/>
    <property type="match status" value="2"/>
</dbReference>
<dbReference type="Gene3D" id="1.10.760.10">
    <property type="entry name" value="Cytochrome c-like domain"/>
    <property type="match status" value="1"/>
</dbReference>
<evidence type="ECO:0000313" key="7">
    <source>
        <dbReference type="EMBL" id="TDH38812.1"/>
    </source>
</evidence>
<dbReference type="PANTHER" id="PTHR35008:SF8">
    <property type="entry name" value="ALCOHOL DEHYDROGENASE CYTOCHROME C SUBUNIT"/>
    <property type="match status" value="1"/>
</dbReference>
<dbReference type="InterPro" id="IPR051459">
    <property type="entry name" value="Cytochrome_c-type_DH"/>
</dbReference>
<gene>
    <name evidence="7" type="ORF">E2A64_06890</name>
</gene>
<dbReference type="GO" id="GO:0020037">
    <property type="term" value="F:heme binding"/>
    <property type="evidence" value="ECO:0007669"/>
    <property type="project" value="InterPro"/>
</dbReference>
<evidence type="ECO:0000313" key="8">
    <source>
        <dbReference type="Proteomes" id="UP000295131"/>
    </source>
</evidence>
<evidence type="ECO:0000256" key="2">
    <source>
        <dbReference type="ARBA" id="ARBA00022723"/>
    </source>
</evidence>
<evidence type="ECO:0000256" key="4">
    <source>
        <dbReference type="PROSITE-ProRule" id="PRU00433"/>
    </source>
</evidence>
<feature type="domain" description="Cytochrome c" evidence="6">
    <location>
        <begin position="207"/>
        <end position="316"/>
    </location>
</feature>
<reference evidence="7 8" key="1">
    <citation type="journal article" date="2013" name="Int. J. Syst. Evol. Microbiol.">
        <title>Hoeflea suaedae sp. nov., an endophytic bacterium isolated from the root of the halophyte Suaeda maritima.</title>
        <authorList>
            <person name="Chung E.J."/>
            <person name="Park J.A."/>
            <person name="Pramanik P."/>
            <person name="Bibi F."/>
            <person name="Jeon C.O."/>
            <person name="Chung Y.R."/>
        </authorList>
    </citation>
    <scope>NUCLEOTIDE SEQUENCE [LARGE SCALE GENOMIC DNA]</scope>
    <source>
        <strain evidence="7 8">YC6898</strain>
    </source>
</reference>
<protein>
    <submittedName>
        <fullName evidence="7">C-type cytochrome</fullName>
    </submittedName>
</protein>
<dbReference type="PANTHER" id="PTHR35008">
    <property type="entry name" value="BLL4482 PROTEIN-RELATED"/>
    <property type="match status" value="1"/>
</dbReference>
<name>A0A4R5PP18_9HYPH</name>
<proteinExistence type="predicted"/>
<dbReference type="SUPFAM" id="SSF46626">
    <property type="entry name" value="Cytochrome c"/>
    <property type="match status" value="2"/>
</dbReference>
<organism evidence="7 8">
    <name type="scientific">Pseudohoeflea suaedae</name>
    <dbReference type="NCBI Taxonomy" id="877384"/>
    <lineage>
        <taxon>Bacteria</taxon>
        <taxon>Pseudomonadati</taxon>
        <taxon>Pseudomonadota</taxon>
        <taxon>Alphaproteobacteria</taxon>
        <taxon>Hyphomicrobiales</taxon>
        <taxon>Rhizobiaceae</taxon>
        <taxon>Pseudohoeflea</taxon>
    </lineage>
</organism>
<dbReference type="GO" id="GO:0009055">
    <property type="term" value="F:electron transfer activity"/>
    <property type="evidence" value="ECO:0007669"/>
    <property type="project" value="InterPro"/>
</dbReference>
<dbReference type="InterPro" id="IPR009056">
    <property type="entry name" value="Cyt_c-like_dom"/>
</dbReference>
<keyword evidence="5" id="KW-0472">Membrane</keyword>
<dbReference type="EMBL" id="SMSI01000001">
    <property type="protein sequence ID" value="TDH38812.1"/>
    <property type="molecule type" value="Genomic_DNA"/>
</dbReference>
<feature type="transmembrane region" description="Helical" evidence="5">
    <location>
        <begin position="16"/>
        <end position="38"/>
    </location>
</feature>
<keyword evidence="1 4" id="KW-0349">Heme</keyword>
<keyword evidence="8" id="KW-1185">Reference proteome</keyword>
<evidence type="ECO:0000256" key="1">
    <source>
        <dbReference type="ARBA" id="ARBA00022617"/>
    </source>
</evidence>
<accession>A0A4R5PP18</accession>
<evidence type="ECO:0000256" key="3">
    <source>
        <dbReference type="ARBA" id="ARBA00023004"/>
    </source>
</evidence>
<dbReference type="AlphaFoldDB" id="A0A4R5PP18"/>
<dbReference type="Proteomes" id="UP000295131">
    <property type="component" value="Unassembled WGS sequence"/>
</dbReference>
<dbReference type="InterPro" id="IPR036909">
    <property type="entry name" value="Cyt_c-like_dom_sf"/>
</dbReference>
<keyword evidence="5" id="KW-1133">Transmembrane helix</keyword>
<sequence>MSSPSGEAKRPASKGAGVYVLGGLALATVIGAGIFWFVTEPHPVSDERLAAIEAADADAARGESLFWAGGCASCHAADGAEGEDRLVLSGGHRLTSDFGTFVVPNISTDAKAGMGGWDLKSFANAMLAGIGPDGSHLYPSFPYGSYIRMSDQDVADLYAFMQTLPASDEINAPHELNFPFSIRRLVGGWKFLFLNNDPRVELANADDQLSRGQYLVEGPGHCGECHTPRNLLGGLKAAEWLAGAPNPEGEGIVPNITPGGPDISAWSASDIAYYLESGFTPDFDSVGGSMVDVQKNMAELEAADREAIAAYLKAVPSHPNGY</sequence>
<dbReference type="RefSeq" id="WP_133283646.1">
    <property type="nucleotide sequence ID" value="NZ_SMSI01000001.1"/>
</dbReference>
<feature type="domain" description="Cytochrome c" evidence="6">
    <location>
        <begin position="57"/>
        <end position="165"/>
    </location>
</feature>
<keyword evidence="5" id="KW-0812">Transmembrane</keyword>